<dbReference type="FunFam" id="3.20.20.60:FF:000001">
    <property type="entry name" value="Pyruvate kinase"/>
    <property type="match status" value="1"/>
</dbReference>
<keyword evidence="25" id="KW-1185">Reference proteome</keyword>
<evidence type="ECO:0000259" key="21">
    <source>
        <dbReference type="Pfam" id="PF00224"/>
    </source>
</evidence>
<dbReference type="GO" id="GO:0005524">
    <property type="term" value="F:ATP binding"/>
    <property type="evidence" value="ECO:0007669"/>
    <property type="project" value="UniProtKB-KW"/>
</dbReference>
<evidence type="ECO:0000256" key="9">
    <source>
        <dbReference type="ARBA" id="ARBA00022679"/>
    </source>
</evidence>
<accession>A0A1I3NUX6</accession>
<dbReference type="NCBIfam" id="NF004491">
    <property type="entry name" value="PRK05826.1"/>
    <property type="match status" value="1"/>
</dbReference>
<comment type="catalytic activity">
    <reaction evidence="18 20">
        <text>pyruvate + ATP = phosphoenolpyruvate + ADP + H(+)</text>
        <dbReference type="Rhea" id="RHEA:18157"/>
        <dbReference type="ChEBI" id="CHEBI:15361"/>
        <dbReference type="ChEBI" id="CHEBI:15378"/>
        <dbReference type="ChEBI" id="CHEBI:30616"/>
        <dbReference type="ChEBI" id="CHEBI:58702"/>
        <dbReference type="ChEBI" id="CHEBI:456216"/>
        <dbReference type="EC" id="2.7.1.40"/>
    </reaction>
</comment>
<dbReference type="AlphaFoldDB" id="A0A1I3NUX6"/>
<evidence type="ECO:0000256" key="13">
    <source>
        <dbReference type="ARBA" id="ARBA00022840"/>
    </source>
</evidence>
<evidence type="ECO:0000256" key="2">
    <source>
        <dbReference type="ARBA" id="ARBA00001958"/>
    </source>
</evidence>
<dbReference type="FunFam" id="3.50.30.10:FF:000004">
    <property type="entry name" value="Pyruvate kinase"/>
    <property type="match status" value="1"/>
</dbReference>
<dbReference type="SUPFAM" id="SSF52009">
    <property type="entry name" value="Phosphohistidine domain"/>
    <property type="match status" value="1"/>
</dbReference>
<keyword evidence="13" id="KW-0067">ATP-binding</keyword>
<dbReference type="Gene3D" id="3.50.30.10">
    <property type="entry name" value="Phosphohistidine domain"/>
    <property type="match status" value="1"/>
</dbReference>
<keyword evidence="17 24" id="KW-0670">Pyruvate</keyword>
<dbReference type="Gene3D" id="3.20.20.60">
    <property type="entry name" value="Phosphoenolpyruvate-binding domains"/>
    <property type="match status" value="1"/>
</dbReference>
<dbReference type="InterPro" id="IPR036918">
    <property type="entry name" value="Pyrv_Knase_C_sf"/>
</dbReference>
<keyword evidence="11" id="KW-0547">Nucleotide-binding</keyword>
<dbReference type="Pfam" id="PF00224">
    <property type="entry name" value="PK"/>
    <property type="match status" value="1"/>
</dbReference>
<evidence type="ECO:0000256" key="12">
    <source>
        <dbReference type="ARBA" id="ARBA00022777"/>
    </source>
</evidence>
<evidence type="ECO:0000256" key="10">
    <source>
        <dbReference type="ARBA" id="ARBA00022723"/>
    </source>
</evidence>
<dbReference type="GO" id="GO:0016301">
    <property type="term" value="F:kinase activity"/>
    <property type="evidence" value="ECO:0007669"/>
    <property type="project" value="UniProtKB-KW"/>
</dbReference>
<dbReference type="InterPro" id="IPR015793">
    <property type="entry name" value="Pyrv_Knase_brl"/>
</dbReference>
<dbReference type="PRINTS" id="PR01050">
    <property type="entry name" value="PYRUVTKNASE"/>
</dbReference>
<dbReference type="InterPro" id="IPR036637">
    <property type="entry name" value="Phosphohistidine_dom_sf"/>
</dbReference>
<dbReference type="Proteomes" id="UP000183557">
    <property type="component" value="Unassembled WGS sequence"/>
</dbReference>
<dbReference type="InterPro" id="IPR040442">
    <property type="entry name" value="Pyrv_kinase-like_dom_sf"/>
</dbReference>
<keyword evidence="9 20" id="KW-0808">Transferase</keyword>
<feature type="domain" description="PEP-utilising enzyme mobile" evidence="22">
    <location>
        <begin position="507"/>
        <end position="577"/>
    </location>
</feature>
<comment type="subunit">
    <text evidence="6">Homotetramer.</text>
</comment>
<keyword evidence="10" id="KW-0479">Metal-binding</keyword>
<sequence>MFRKTKIVSTIGPASESVEKLTELIEAGMNVARLNFSHGDFEEHGARMKNIREASKTTGKTVAILLDTKGPEIRTGTLKEGEVYLEKGSTAYVSMNDIEGDAERFSVTYPGLINDVHPGSKILLDDGLVELLVEEIDKDNNELKTTVLNNGPLKNKKGVNVPNVSVNLPGITEKDAKDIEFGIEQGVDFIAASFVRRASDVLEIKELLDKHNANHIQIIPKIENQEGVDNIDDILEVSDGLMVARGDLGVEIPAEDVPLVQKRLIRKCNEAGKPVITATQMLDSMQRNPRPTRAEASDVANAIFDGTDAIMLSGETAAGDYPVEAVQTMHNIASKTETGLNHLSLLQERSKHSDMTITDAISQSVTHTAINLNAAAIVTPTESGHTARMISKYRPKAPIVAITSDEEVNRKLSLVWGVYAVMGPRAYSTDDMLDVAVERSLASGLAIRGDRVVITGGVPVGESGTTNLMKVHVIGDVLVKGQGVGQKSAYGRAIVAKNAQDAIDRVEEGDIIVTQGTDRDMMPAIEKAAGIITLEGGLTSHAAVVGLSLGIPVIVGVNDALDLINDGADITIDSSRGDIYEGHASVL</sequence>
<evidence type="ECO:0000259" key="22">
    <source>
        <dbReference type="Pfam" id="PF00391"/>
    </source>
</evidence>
<evidence type="ECO:0000256" key="16">
    <source>
        <dbReference type="ARBA" id="ARBA00023152"/>
    </source>
</evidence>
<dbReference type="NCBIfam" id="NF004978">
    <property type="entry name" value="PRK06354.1"/>
    <property type="match status" value="1"/>
</dbReference>
<dbReference type="SUPFAM" id="SSF52935">
    <property type="entry name" value="PK C-terminal domain-like"/>
    <property type="match status" value="1"/>
</dbReference>
<comment type="similarity">
    <text evidence="5 20">Belongs to the pyruvate kinase family.</text>
</comment>
<evidence type="ECO:0000313" key="25">
    <source>
        <dbReference type="Proteomes" id="UP000183557"/>
    </source>
</evidence>
<organism evidence="24 25">
    <name type="scientific">Halobacillus dabanensis</name>
    <dbReference type="NCBI Taxonomy" id="240302"/>
    <lineage>
        <taxon>Bacteria</taxon>
        <taxon>Bacillati</taxon>
        <taxon>Bacillota</taxon>
        <taxon>Bacilli</taxon>
        <taxon>Bacillales</taxon>
        <taxon>Bacillaceae</taxon>
        <taxon>Halobacillus</taxon>
    </lineage>
</organism>
<dbReference type="GO" id="GO:0030955">
    <property type="term" value="F:potassium ion binding"/>
    <property type="evidence" value="ECO:0007669"/>
    <property type="project" value="UniProtKB-UniRule"/>
</dbReference>
<dbReference type="PROSITE" id="PS00110">
    <property type="entry name" value="PYRUVATE_KINASE"/>
    <property type="match status" value="1"/>
</dbReference>
<dbReference type="InterPro" id="IPR011037">
    <property type="entry name" value="Pyrv_Knase-like_insert_dom_sf"/>
</dbReference>
<dbReference type="InterPro" id="IPR015806">
    <property type="entry name" value="Pyrv_Knase_insert_dom_sf"/>
</dbReference>
<dbReference type="PANTHER" id="PTHR11817">
    <property type="entry name" value="PYRUVATE KINASE"/>
    <property type="match status" value="1"/>
</dbReference>
<dbReference type="GO" id="GO:0006950">
    <property type="term" value="P:response to stress"/>
    <property type="evidence" value="ECO:0007669"/>
    <property type="project" value="UniProtKB-ARBA"/>
</dbReference>
<evidence type="ECO:0000256" key="18">
    <source>
        <dbReference type="ARBA" id="ARBA00048152"/>
    </source>
</evidence>
<comment type="similarity">
    <text evidence="4">In the C-terminal section; belongs to the PEP-utilizing enzyme family.</text>
</comment>
<feature type="domain" description="Pyruvate kinase barrel" evidence="21">
    <location>
        <begin position="3"/>
        <end position="326"/>
    </location>
</feature>
<feature type="domain" description="Pyruvate kinase C-terminal" evidence="23">
    <location>
        <begin position="359"/>
        <end position="472"/>
    </location>
</feature>
<dbReference type="EMBL" id="FOSB01000001">
    <property type="protein sequence ID" value="SFJ12576.1"/>
    <property type="molecule type" value="Genomic_DNA"/>
</dbReference>
<evidence type="ECO:0000256" key="7">
    <source>
        <dbReference type="ARBA" id="ARBA00012142"/>
    </source>
</evidence>
<proteinExistence type="inferred from homology"/>
<evidence type="ECO:0000256" key="11">
    <source>
        <dbReference type="ARBA" id="ARBA00022741"/>
    </source>
</evidence>
<dbReference type="FunFam" id="3.40.1380.20:FF:000007">
    <property type="entry name" value="Pyruvate kinase"/>
    <property type="match status" value="1"/>
</dbReference>
<dbReference type="InterPro" id="IPR015795">
    <property type="entry name" value="Pyrv_Knase_C"/>
</dbReference>
<dbReference type="GO" id="GO:0000287">
    <property type="term" value="F:magnesium ion binding"/>
    <property type="evidence" value="ECO:0007669"/>
    <property type="project" value="UniProtKB-UniRule"/>
</dbReference>
<dbReference type="Pfam" id="PF00391">
    <property type="entry name" value="PEP-utilizers"/>
    <property type="match status" value="1"/>
</dbReference>
<dbReference type="GO" id="GO:0004743">
    <property type="term" value="F:pyruvate kinase activity"/>
    <property type="evidence" value="ECO:0007669"/>
    <property type="project" value="UniProtKB-UniRule"/>
</dbReference>
<dbReference type="InterPro" id="IPR008279">
    <property type="entry name" value="PEP-util_enz_mobile_dom"/>
</dbReference>
<dbReference type="NCBIfam" id="TIGR01064">
    <property type="entry name" value="pyruv_kin"/>
    <property type="match status" value="1"/>
</dbReference>
<protein>
    <recommendedName>
        <fullName evidence="8 19">Pyruvate kinase</fullName>
        <ecNumber evidence="7 19">2.7.1.40</ecNumber>
    </recommendedName>
</protein>
<comment type="cofactor">
    <cofactor evidence="2">
        <name>K(+)</name>
        <dbReference type="ChEBI" id="CHEBI:29103"/>
    </cofactor>
</comment>
<dbReference type="Gene3D" id="2.40.33.10">
    <property type="entry name" value="PK beta-barrel domain-like"/>
    <property type="match status" value="1"/>
</dbReference>
<dbReference type="STRING" id="240302.BN982_00542"/>
<dbReference type="InterPro" id="IPR018209">
    <property type="entry name" value="Pyrv_Knase_AS"/>
</dbReference>
<comment type="pathway">
    <text evidence="3 20">Carbohydrate degradation; glycolysis; pyruvate from D-glyceraldehyde 3-phosphate: step 5/5.</text>
</comment>
<comment type="cofactor">
    <cofactor evidence="1">
        <name>Mg(2+)</name>
        <dbReference type="ChEBI" id="CHEBI:18420"/>
    </cofactor>
</comment>
<dbReference type="InterPro" id="IPR001697">
    <property type="entry name" value="Pyr_Knase"/>
</dbReference>
<evidence type="ECO:0000313" key="24">
    <source>
        <dbReference type="EMBL" id="SFJ12576.1"/>
    </source>
</evidence>
<dbReference type="OrthoDB" id="9812123at2"/>
<dbReference type="UniPathway" id="UPA00109">
    <property type="reaction ID" value="UER00188"/>
</dbReference>
<evidence type="ECO:0000256" key="1">
    <source>
        <dbReference type="ARBA" id="ARBA00001946"/>
    </source>
</evidence>
<reference evidence="25" key="1">
    <citation type="submission" date="2016-10" db="EMBL/GenBank/DDBJ databases">
        <authorList>
            <person name="Varghese N."/>
            <person name="Submissions S."/>
        </authorList>
    </citation>
    <scope>NUCLEOTIDE SEQUENCE [LARGE SCALE GENOMIC DNA]</scope>
    <source>
        <strain evidence="25">CGMCC 1.3704</strain>
    </source>
</reference>
<dbReference type="EC" id="2.7.1.40" evidence="7 19"/>
<dbReference type="SUPFAM" id="SSF51621">
    <property type="entry name" value="Phosphoenolpyruvate/pyruvate domain"/>
    <property type="match status" value="1"/>
</dbReference>
<evidence type="ECO:0000256" key="14">
    <source>
        <dbReference type="ARBA" id="ARBA00022842"/>
    </source>
</evidence>
<evidence type="ECO:0000256" key="17">
    <source>
        <dbReference type="ARBA" id="ARBA00023317"/>
    </source>
</evidence>
<evidence type="ECO:0000256" key="15">
    <source>
        <dbReference type="ARBA" id="ARBA00022958"/>
    </source>
</evidence>
<evidence type="ECO:0000259" key="23">
    <source>
        <dbReference type="Pfam" id="PF02887"/>
    </source>
</evidence>
<dbReference type="FunFam" id="2.40.33.10:FF:000001">
    <property type="entry name" value="Pyruvate kinase"/>
    <property type="match status" value="1"/>
</dbReference>
<keyword evidence="16 20" id="KW-0324">Glycolysis</keyword>
<dbReference type="InterPro" id="IPR015813">
    <property type="entry name" value="Pyrv/PenolPyrv_kinase-like_dom"/>
</dbReference>
<dbReference type="CDD" id="cd00288">
    <property type="entry name" value="Pyruvate_Kinase"/>
    <property type="match status" value="1"/>
</dbReference>
<dbReference type="RefSeq" id="WP_075034586.1">
    <property type="nucleotide sequence ID" value="NZ_FOSB01000001.1"/>
</dbReference>
<evidence type="ECO:0000256" key="4">
    <source>
        <dbReference type="ARBA" id="ARBA00006237"/>
    </source>
</evidence>
<evidence type="ECO:0000256" key="5">
    <source>
        <dbReference type="ARBA" id="ARBA00008663"/>
    </source>
</evidence>
<evidence type="ECO:0000256" key="3">
    <source>
        <dbReference type="ARBA" id="ARBA00004997"/>
    </source>
</evidence>
<gene>
    <name evidence="24" type="ORF">SAMN04487936_10175</name>
</gene>
<evidence type="ECO:0000256" key="19">
    <source>
        <dbReference type="NCBIfam" id="TIGR01064"/>
    </source>
</evidence>
<dbReference type="SUPFAM" id="SSF50800">
    <property type="entry name" value="PK beta-barrel domain-like"/>
    <property type="match status" value="1"/>
</dbReference>
<keyword evidence="12 20" id="KW-0418">Kinase</keyword>
<keyword evidence="14 20" id="KW-0460">Magnesium</keyword>
<dbReference type="Pfam" id="PF02887">
    <property type="entry name" value="PK_C"/>
    <property type="match status" value="1"/>
</dbReference>
<evidence type="ECO:0000256" key="6">
    <source>
        <dbReference type="ARBA" id="ARBA00011881"/>
    </source>
</evidence>
<keyword evidence="15" id="KW-0630">Potassium</keyword>
<dbReference type="Gene3D" id="3.40.1380.20">
    <property type="entry name" value="Pyruvate kinase, C-terminal domain"/>
    <property type="match status" value="1"/>
</dbReference>
<dbReference type="eggNOG" id="COG0469">
    <property type="taxonomic scope" value="Bacteria"/>
</dbReference>
<evidence type="ECO:0000256" key="8">
    <source>
        <dbReference type="ARBA" id="ARBA00018587"/>
    </source>
</evidence>
<evidence type="ECO:0000256" key="20">
    <source>
        <dbReference type="RuleBase" id="RU000504"/>
    </source>
</evidence>
<name>A0A1I3NUX6_HALDA</name>